<name>A0ABW2E2T3_9ACTN</name>
<dbReference type="PANTHER" id="PTHR11712">
    <property type="entry name" value="POLYKETIDE SYNTHASE-RELATED"/>
    <property type="match status" value="1"/>
</dbReference>
<keyword evidence="3" id="KW-0012">Acyltransferase</keyword>
<organism evidence="6 7">
    <name type="scientific">Streptomyces viridiviolaceus</name>
    <dbReference type="NCBI Taxonomy" id="68282"/>
    <lineage>
        <taxon>Bacteria</taxon>
        <taxon>Bacillati</taxon>
        <taxon>Actinomycetota</taxon>
        <taxon>Actinomycetes</taxon>
        <taxon>Kitasatosporales</taxon>
        <taxon>Streptomycetaceae</taxon>
        <taxon>Streptomyces</taxon>
    </lineage>
</organism>
<evidence type="ECO:0000256" key="3">
    <source>
        <dbReference type="ARBA" id="ARBA00023315"/>
    </source>
</evidence>
<keyword evidence="7" id="KW-1185">Reference proteome</keyword>
<evidence type="ECO:0000313" key="7">
    <source>
        <dbReference type="Proteomes" id="UP001596409"/>
    </source>
</evidence>
<proteinExistence type="inferred from homology"/>
<dbReference type="InterPro" id="IPR014031">
    <property type="entry name" value="Ketoacyl_synth_C"/>
</dbReference>
<comment type="similarity">
    <text evidence="1 4">Belongs to the thiolase-like superfamily. Beta-ketoacyl-ACP synthases family.</text>
</comment>
<accession>A0ABW2E2T3</accession>
<dbReference type="InterPro" id="IPR014030">
    <property type="entry name" value="Ketoacyl_synth_N"/>
</dbReference>
<dbReference type="PROSITE" id="PS00606">
    <property type="entry name" value="KS3_1"/>
    <property type="match status" value="1"/>
</dbReference>
<gene>
    <name evidence="6" type="ORF">ACFQMH_22445</name>
</gene>
<dbReference type="InterPro" id="IPR000794">
    <property type="entry name" value="Beta-ketoacyl_synthase"/>
</dbReference>
<dbReference type="NCBIfam" id="NF005589">
    <property type="entry name" value="PRK07314.1"/>
    <property type="match status" value="1"/>
</dbReference>
<evidence type="ECO:0000256" key="1">
    <source>
        <dbReference type="ARBA" id="ARBA00008467"/>
    </source>
</evidence>
<dbReference type="InterPro" id="IPR020841">
    <property type="entry name" value="PKS_Beta-ketoAc_synthase_dom"/>
</dbReference>
<feature type="domain" description="Ketosynthase family 3 (KS3)" evidence="5">
    <location>
        <begin position="8"/>
        <end position="411"/>
    </location>
</feature>
<dbReference type="SMART" id="SM00825">
    <property type="entry name" value="PKS_KS"/>
    <property type="match status" value="1"/>
</dbReference>
<evidence type="ECO:0000313" key="6">
    <source>
        <dbReference type="EMBL" id="MFC7014429.1"/>
    </source>
</evidence>
<dbReference type="InterPro" id="IPR016039">
    <property type="entry name" value="Thiolase-like"/>
</dbReference>
<comment type="caution">
    <text evidence="6">The sequence shown here is derived from an EMBL/GenBank/DDBJ whole genome shotgun (WGS) entry which is preliminary data.</text>
</comment>
<dbReference type="PANTHER" id="PTHR11712:SF347">
    <property type="entry name" value="BETA KETOACYL-ACYL CARRIER PROTEIN SYNTHASE"/>
    <property type="match status" value="1"/>
</dbReference>
<dbReference type="PROSITE" id="PS52004">
    <property type="entry name" value="KS3_2"/>
    <property type="match status" value="1"/>
</dbReference>
<dbReference type="InterPro" id="IPR018201">
    <property type="entry name" value="Ketoacyl_synth_AS"/>
</dbReference>
<dbReference type="CDD" id="cd00834">
    <property type="entry name" value="KAS_I_II"/>
    <property type="match status" value="1"/>
</dbReference>
<dbReference type="Pfam" id="PF00109">
    <property type="entry name" value="ketoacyl-synt"/>
    <property type="match status" value="1"/>
</dbReference>
<sequence>MTAAAGRPFRAAVTGFGMVTAAGLGAAETWQTLLAGRPTARRVPELAGMPVDFACKADQFHGDAVLGRRVAWRLDRSTQMAMAATTEALNLAGLDPDQWDGARVGVVLATALGGMTTWEREYGRLREHGPGAVSPLLIPMAAVNMTAGHVAAAHGAKGPNFATATACASSTTALGAARDLLQANLCDVVIAGGTEASITPLVAAAFAKMGALSTRTDDPATASRPFDVARDGFVLAEGASVLVLERPEHARARGARPYAFLSGYGASADAGHATRPDPDGTGAEAALRSALADAGLAPEDVDHVNAHGTSTPLNDAVESQVIHRVLGDRPAVTSIKGVTGHCLGAAGAHEAVATVLSLHHQVVPPTANVEELDPQVQVDVVTDKPRPLLMAAAVSHSFGFGGQNAVVAFTSA</sequence>
<dbReference type="SUPFAM" id="SSF53901">
    <property type="entry name" value="Thiolase-like"/>
    <property type="match status" value="2"/>
</dbReference>
<evidence type="ECO:0000256" key="2">
    <source>
        <dbReference type="ARBA" id="ARBA00022679"/>
    </source>
</evidence>
<evidence type="ECO:0000256" key="4">
    <source>
        <dbReference type="RuleBase" id="RU003694"/>
    </source>
</evidence>
<dbReference type="EMBL" id="JBHSYM010000048">
    <property type="protein sequence ID" value="MFC7014429.1"/>
    <property type="molecule type" value="Genomic_DNA"/>
</dbReference>
<reference evidence="7" key="1">
    <citation type="journal article" date="2019" name="Int. J. Syst. Evol. Microbiol.">
        <title>The Global Catalogue of Microorganisms (GCM) 10K type strain sequencing project: providing services to taxonomists for standard genome sequencing and annotation.</title>
        <authorList>
            <consortium name="The Broad Institute Genomics Platform"/>
            <consortium name="The Broad Institute Genome Sequencing Center for Infectious Disease"/>
            <person name="Wu L."/>
            <person name="Ma J."/>
        </authorList>
    </citation>
    <scope>NUCLEOTIDE SEQUENCE [LARGE SCALE GENOMIC DNA]</scope>
    <source>
        <strain evidence="7">JCM 4855</strain>
    </source>
</reference>
<dbReference type="Proteomes" id="UP001596409">
    <property type="component" value="Unassembled WGS sequence"/>
</dbReference>
<dbReference type="Pfam" id="PF02801">
    <property type="entry name" value="Ketoacyl-synt_C"/>
    <property type="match status" value="1"/>
</dbReference>
<dbReference type="RefSeq" id="WP_189876451.1">
    <property type="nucleotide sequence ID" value="NZ_BMWA01000020.1"/>
</dbReference>
<keyword evidence="2 4" id="KW-0808">Transferase</keyword>
<evidence type="ECO:0000259" key="5">
    <source>
        <dbReference type="PROSITE" id="PS52004"/>
    </source>
</evidence>
<protein>
    <submittedName>
        <fullName evidence="6">Beta-ketoacyl-[acyl-carrier-protein] synthase family protein</fullName>
    </submittedName>
</protein>
<dbReference type="Gene3D" id="3.40.47.10">
    <property type="match status" value="2"/>
</dbReference>